<dbReference type="InterPro" id="IPR024702">
    <property type="entry name" value="Uncharacterised_YmfJ"/>
</dbReference>
<keyword evidence="2" id="KW-1185">Reference proteome</keyword>
<sequence length="85" mass="9887">MELSVSWHQWKKMLHQAVNVAEFVGVSDEHINELACRIGDFLANKIDPGNREQRLLNELWNEAGEDEKKVLTRLIIRMVDKTESI</sequence>
<dbReference type="OrthoDB" id="2382009at2"/>
<dbReference type="STRING" id="39060.SAMN05660706_101236"/>
<evidence type="ECO:0008006" key="3">
    <source>
        <dbReference type="Google" id="ProtNLM"/>
    </source>
</evidence>
<evidence type="ECO:0000313" key="1">
    <source>
        <dbReference type="EMBL" id="SFQ95704.1"/>
    </source>
</evidence>
<dbReference type="RefSeq" id="WP_092481622.1">
    <property type="nucleotide sequence ID" value="NZ_FOYM01000001.1"/>
</dbReference>
<evidence type="ECO:0000313" key="2">
    <source>
        <dbReference type="Proteomes" id="UP000199584"/>
    </source>
</evidence>
<name>A0A1I6CR82_9FIRM</name>
<proteinExistence type="predicted"/>
<protein>
    <recommendedName>
        <fullName evidence="3">DUF3243 domain-containing protein</fullName>
    </recommendedName>
</protein>
<dbReference type="PIRSF" id="PIRSF004764">
    <property type="entry name" value="YmfJ"/>
    <property type="match status" value="1"/>
</dbReference>
<dbReference type="InterPro" id="IPR038292">
    <property type="entry name" value="YmfJ/YflH_sf"/>
</dbReference>
<dbReference type="Proteomes" id="UP000199584">
    <property type="component" value="Unassembled WGS sequence"/>
</dbReference>
<dbReference type="Pfam" id="PF11588">
    <property type="entry name" value="DUF3243"/>
    <property type="match status" value="1"/>
</dbReference>
<dbReference type="EMBL" id="FOYM01000001">
    <property type="protein sequence ID" value="SFQ95704.1"/>
    <property type="molecule type" value="Genomic_DNA"/>
</dbReference>
<gene>
    <name evidence="1" type="ORF">SAMN05660706_101236</name>
</gene>
<organism evidence="1 2">
    <name type="scientific">Desulfoscipio geothermicus DSM 3669</name>
    <dbReference type="NCBI Taxonomy" id="1121426"/>
    <lineage>
        <taxon>Bacteria</taxon>
        <taxon>Bacillati</taxon>
        <taxon>Bacillota</taxon>
        <taxon>Clostridia</taxon>
        <taxon>Eubacteriales</taxon>
        <taxon>Desulfallaceae</taxon>
        <taxon>Desulfoscipio</taxon>
    </lineage>
</organism>
<accession>A0A1I6CR82</accession>
<dbReference type="InterPro" id="IPR021637">
    <property type="entry name" value="DUF3243"/>
</dbReference>
<reference evidence="2" key="1">
    <citation type="submission" date="2016-10" db="EMBL/GenBank/DDBJ databases">
        <authorList>
            <person name="Varghese N."/>
            <person name="Submissions S."/>
        </authorList>
    </citation>
    <scope>NUCLEOTIDE SEQUENCE [LARGE SCALE GENOMIC DNA]</scope>
    <source>
        <strain evidence="2">DSM 3669</strain>
    </source>
</reference>
<dbReference type="Gene3D" id="1.10.760.20">
    <property type="entry name" value="Protein of unknown function DUF3243"/>
    <property type="match status" value="1"/>
</dbReference>
<dbReference type="AlphaFoldDB" id="A0A1I6CR82"/>